<comment type="caution">
    <text evidence="2">The sequence shown here is derived from an EMBL/GenBank/DDBJ whole genome shotgun (WGS) entry which is preliminary data.</text>
</comment>
<proteinExistence type="predicted"/>
<feature type="compositionally biased region" description="Low complexity" evidence="1">
    <location>
        <begin position="65"/>
        <end position="76"/>
    </location>
</feature>
<gene>
    <name evidence="2" type="ORF">EDD36DRAFT_462859</name>
</gene>
<dbReference type="EMBL" id="MU404352">
    <property type="protein sequence ID" value="KAI1615343.1"/>
    <property type="molecule type" value="Genomic_DNA"/>
</dbReference>
<evidence type="ECO:0000256" key="1">
    <source>
        <dbReference type="SAM" id="MobiDB-lite"/>
    </source>
</evidence>
<accession>A0AAN6E057</accession>
<protein>
    <recommendedName>
        <fullName evidence="4">Myb-like domain-containing protein</fullName>
    </recommendedName>
</protein>
<evidence type="ECO:0008006" key="4">
    <source>
        <dbReference type="Google" id="ProtNLM"/>
    </source>
</evidence>
<name>A0AAN6E057_9EURO</name>
<reference evidence="2" key="1">
    <citation type="journal article" date="2022" name="bioRxiv">
        <title>Deciphering the potential niche of two novel black yeast fungi from a biological soil crust based on their genomes, phenotypes, and melanin regulation.</title>
        <authorList>
            <consortium name="DOE Joint Genome Institute"/>
            <person name="Carr E.C."/>
            <person name="Barton Q."/>
            <person name="Grambo S."/>
            <person name="Sullivan M."/>
            <person name="Renfro C.M."/>
            <person name="Kuo A."/>
            <person name="Pangilinan J."/>
            <person name="Lipzen A."/>
            <person name="Keymanesh K."/>
            <person name="Savage E."/>
            <person name="Barry K."/>
            <person name="Grigoriev I.V."/>
            <person name="Riekhof W.R."/>
            <person name="Harris S.S."/>
        </authorList>
    </citation>
    <scope>NUCLEOTIDE SEQUENCE</scope>
    <source>
        <strain evidence="2">JF 03-4F</strain>
    </source>
</reference>
<organism evidence="2 3">
    <name type="scientific">Exophiala viscosa</name>
    <dbReference type="NCBI Taxonomy" id="2486360"/>
    <lineage>
        <taxon>Eukaryota</taxon>
        <taxon>Fungi</taxon>
        <taxon>Dikarya</taxon>
        <taxon>Ascomycota</taxon>
        <taxon>Pezizomycotina</taxon>
        <taxon>Eurotiomycetes</taxon>
        <taxon>Chaetothyriomycetidae</taxon>
        <taxon>Chaetothyriales</taxon>
        <taxon>Herpotrichiellaceae</taxon>
        <taxon>Exophiala</taxon>
    </lineage>
</organism>
<feature type="region of interest" description="Disordered" evidence="1">
    <location>
        <begin position="56"/>
        <end position="145"/>
    </location>
</feature>
<dbReference type="AlphaFoldDB" id="A0AAN6E057"/>
<evidence type="ECO:0000313" key="3">
    <source>
        <dbReference type="Proteomes" id="UP001203852"/>
    </source>
</evidence>
<sequence length="145" mass="15431">MVFKWDNESERALLLLAITEMQAPKSTVWPAVAEKLGGGLNASACSQKFYKLKKESEKLLGGGDTATTNAPTTPKTTKVKGENGTTGRATGGKRKKATTDQDADLGDTPSKKKAKPAPNEEVKLEPVAAGENKAVKVEESLEEED</sequence>
<evidence type="ECO:0000313" key="2">
    <source>
        <dbReference type="EMBL" id="KAI1615343.1"/>
    </source>
</evidence>
<keyword evidence="3" id="KW-1185">Reference proteome</keyword>
<dbReference type="Proteomes" id="UP001203852">
    <property type="component" value="Unassembled WGS sequence"/>
</dbReference>